<dbReference type="RefSeq" id="WP_211483045.1">
    <property type="nucleotide sequence ID" value="NZ_FQUS01000001.1"/>
</dbReference>
<reference evidence="2 3" key="1">
    <citation type="submission" date="2016-11" db="EMBL/GenBank/DDBJ databases">
        <authorList>
            <person name="Jaros S."/>
            <person name="Januszkiewicz K."/>
            <person name="Wedrychowicz H."/>
        </authorList>
    </citation>
    <scope>NUCLEOTIDE SEQUENCE [LARGE SCALE GENOMIC DNA]</scope>
    <source>
        <strain evidence="2 3">DSM 21986</strain>
    </source>
</reference>
<dbReference type="AlphaFoldDB" id="A0A1M4TEH4"/>
<dbReference type="STRING" id="1194090.SAMN05443144_101276"/>
<evidence type="ECO:0000313" key="3">
    <source>
        <dbReference type="Proteomes" id="UP000184041"/>
    </source>
</evidence>
<keyword evidence="1" id="KW-1133">Transmembrane helix</keyword>
<proteinExistence type="predicted"/>
<name>A0A1M4TEH4_9BACT</name>
<dbReference type="Pfam" id="PF11297">
    <property type="entry name" value="DUF3098"/>
    <property type="match status" value="1"/>
</dbReference>
<keyword evidence="1" id="KW-0812">Transmembrane</keyword>
<feature type="transmembrane region" description="Helical" evidence="1">
    <location>
        <begin position="47"/>
        <end position="70"/>
    </location>
</feature>
<evidence type="ECO:0000256" key="1">
    <source>
        <dbReference type="SAM" id="Phobius"/>
    </source>
</evidence>
<accession>A0A1M4TEH4</accession>
<feature type="transmembrane region" description="Helical" evidence="1">
    <location>
        <begin position="20"/>
        <end position="41"/>
    </location>
</feature>
<organism evidence="2 3">
    <name type="scientific">Fodinibius roseus</name>
    <dbReference type="NCBI Taxonomy" id="1194090"/>
    <lineage>
        <taxon>Bacteria</taxon>
        <taxon>Pseudomonadati</taxon>
        <taxon>Balneolota</taxon>
        <taxon>Balneolia</taxon>
        <taxon>Balneolales</taxon>
        <taxon>Balneolaceae</taxon>
        <taxon>Fodinibius</taxon>
    </lineage>
</organism>
<keyword evidence="3" id="KW-1185">Reference proteome</keyword>
<keyword evidence="1" id="KW-0472">Membrane</keyword>
<dbReference type="Proteomes" id="UP000184041">
    <property type="component" value="Unassembled WGS sequence"/>
</dbReference>
<sequence>MVSRNRSRGRKKKPMIFSAWNYKILAVGLLLVIVGFSAMYIENEVKGFISLYLSPVIIMTGYVSVIVAILKHDRDSSAVPDES</sequence>
<dbReference type="InterPro" id="IPR021448">
    <property type="entry name" value="DUF3098"/>
</dbReference>
<protein>
    <recommendedName>
        <fullName evidence="4">DUF3098 domain-containing protein</fullName>
    </recommendedName>
</protein>
<evidence type="ECO:0000313" key="2">
    <source>
        <dbReference type="EMBL" id="SHE42890.1"/>
    </source>
</evidence>
<gene>
    <name evidence="2" type="ORF">SAMN05443144_101276</name>
</gene>
<evidence type="ECO:0008006" key="4">
    <source>
        <dbReference type="Google" id="ProtNLM"/>
    </source>
</evidence>
<dbReference type="EMBL" id="FQUS01000001">
    <property type="protein sequence ID" value="SHE42890.1"/>
    <property type="molecule type" value="Genomic_DNA"/>
</dbReference>